<evidence type="ECO:0000256" key="1">
    <source>
        <dbReference type="SAM" id="SignalP"/>
    </source>
</evidence>
<sequence length="579" mass="63645">MKVFYFVCIVLLVTGNVVGCSKTKDPDPELEPGPGTGGPVVTPVVPVADPPLAATIGFFEQHWKPRSFTAPAYIEVTPAQASATATVTIDASKIITKIPPTVWGHNANTWMTNMVGEPLFMQHIKALQPGFIRFPAGSGSDIYFWNAERGGLPADVPAQIMNAVGQLIDGGYWYGKINESWTASLDQYYEVLKQSGSIGVLTVNYGYARYGTSADPVAAAAHLAADWVRYDKGRTKYWEIGNETYGDWEAGYRIDVSKNKDGQPEYVTGELYAQHVQVFVDSMKKAAAEIGQEIFIGATLYDAPTEAWMTNTTKTWNEGVLKNLKAAADFYIVHNYFTPYNENSTSSVVMNAGLTVPAKMMQHIKKEMQTYGAPVLPVALTEWNMWAKDSKQQVSNVSGLFALAVMSESLVNQYGMALRWDLFNAWENGNDHGLFSDGNEPGIPKWTPRPSFYYMYYYSRLIGDRLVPAQVTGSTAIKAYASTYTSGEANLTLINTSDKAVTVQIKANNLNFGKRLYYYQLEGSNDNGEFSRKVLVNGEGPSLAAGGPSNYVQLKARSHPVYEQVKITVPPLSAVILVL</sequence>
<dbReference type="SUPFAM" id="SSF51445">
    <property type="entry name" value="(Trans)glycosidases"/>
    <property type="match status" value="1"/>
</dbReference>
<dbReference type="PANTHER" id="PTHR43576:SF3">
    <property type="entry name" value="ALPHA-L-ARABINOFURANOSIDASE C"/>
    <property type="match status" value="1"/>
</dbReference>
<dbReference type="PANTHER" id="PTHR43576">
    <property type="entry name" value="ALPHA-L-ARABINOFURANOSIDASE C-RELATED"/>
    <property type="match status" value="1"/>
</dbReference>
<dbReference type="EMBL" id="JAKEVY010000005">
    <property type="protein sequence ID" value="MCF1716691.1"/>
    <property type="molecule type" value="Genomic_DNA"/>
</dbReference>
<dbReference type="InterPro" id="IPR013780">
    <property type="entry name" value="Glyco_hydro_b"/>
</dbReference>
<organism evidence="2 3">
    <name type="scientific">Flavihumibacter fluminis</name>
    <dbReference type="NCBI Taxonomy" id="2909236"/>
    <lineage>
        <taxon>Bacteria</taxon>
        <taxon>Pseudomonadati</taxon>
        <taxon>Bacteroidota</taxon>
        <taxon>Chitinophagia</taxon>
        <taxon>Chitinophagales</taxon>
        <taxon>Chitinophagaceae</taxon>
        <taxon>Flavihumibacter</taxon>
    </lineage>
</organism>
<evidence type="ECO:0000313" key="2">
    <source>
        <dbReference type="EMBL" id="MCF1716691.1"/>
    </source>
</evidence>
<evidence type="ECO:0000313" key="3">
    <source>
        <dbReference type="Proteomes" id="UP001200145"/>
    </source>
</evidence>
<comment type="caution">
    <text evidence="2">The sequence shown here is derived from an EMBL/GenBank/DDBJ whole genome shotgun (WGS) entry which is preliminary data.</text>
</comment>
<reference evidence="2 3" key="1">
    <citation type="submission" date="2022-01" db="EMBL/GenBank/DDBJ databases">
        <title>Flavihumibacter sp. nov., isolated from sediment of a river.</title>
        <authorList>
            <person name="Liu H."/>
        </authorList>
    </citation>
    <scope>NUCLEOTIDE SEQUENCE [LARGE SCALE GENOMIC DNA]</scope>
    <source>
        <strain evidence="2 3">RY-1</strain>
    </source>
</reference>
<dbReference type="RefSeq" id="WP_234868063.1">
    <property type="nucleotide sequence ID" value="NZ_JAKEVY010000005.1"/>
</dbReference>
<keyword evidence="1" id="KW-0732">Signal</keyword>
<feature type="signal peptide" evidence="1">
    <location>
        <begin position="1"/>
        <end position="19"/>
    </location>
</feature>
<accession>A0ABS9BLU5</accession>
<gene>
    <name evidence="2" type="ORF">L0U88_18765</name>
</gene>
<proteinExistence type="predicted"/>
<dbReference type="Gene3D" id="3.20.20.80">
    <property type="entry name" value="Glycosidases"/>
    <property type="match status" value="1"/>
</dbReference>
<dbReference type="InterPro" id="IPR017853">
    <property type="entry name" value="GH"/>
</dbReference>
<dbReference type="Proteomes" id="UP001200145">
    <property type="component" value="Unassembled WGS sequence"/>
</dbReference>
<keyword evidence="3" id="KW-1185">Reference proteome</keyword>
<name>A0ABS9BLU5_9BACT</name>
<feature type="chain" id="PRO_5047134879" evidence="1">
    <location>
        <begin position="20"/>
        <end position="579"/>
    </location>
</feature>
<protein>
    <submittedName>
        <fullName evidence="2">Alpha-L-arabinofuranosidase</fullName>
    </submittedName>
</protein>
<dbReference type="Gene3D" id="2.60.40.1180">
    <property type="entry name" value="Golgi alpha-mannosidase II"/>
    <property type="match status" value="1"/>
</dbReference>